<dbReference type="Pfam" id="PF22759">
    <property type="entry name" value="E217_GP41"/>
    <property type="match status" value="1"/>
</dbReference>
<name>A0ABU0H6K7_9HYPH</name>
<dbReference type="InterPro" id="IPR054496">
    <property type="entry name" value="E217_GP41"/>
</dbReference>
<accession>A0ABU0H6K7</accession>
<organism evidence="1 2">
    <name type="scientific">Kaistia dalseonensis</name>
    <dbReference type="NCBI Taxonomy" id="410840"/>
    <lineage>
        <taxon>Bacteria</taxon>
        <taxon>Pseudomonadati</taxon>
        <taxon>Pseudomonadota</taxon>
        <taxon>Alphaproteobacteria</taxon>
        <taxon>Hyphomicrobiales</taxon>
        <taxon>Kaistiaceae</taxon>
        <taxon>Kaistia</taxon>
    </lineage>
</organism>
<evidence type="ECO:0008006" key="3">
    <source>
        <dbReference type="Google" id="ProtNLM"/>
    </source>
</evidence>
<proteinExistence type="predicted"/>
<gene>
    <name evidence="1" type="ORF">QO014_002339</name>
</gene>
<dbReference type="NCBIfam" id="NF047561">
    <property type="entry name" value="orf58_phage_fam"/>
    <property type="match status" value="1"/>
</dbReference>
<evidence type="ECO:0000313" key="2">
    <source>
        <dbReference type="Proteomes" id="UP001241603"/>
    </source>
</evidence>
<comment type="caution">
    <text evidence="1">The sequence shown here is derived from an EMBL/GenBank/DDBJ whole genome shotgun (WGS) entry which is preliminary data.</text>
</comment>
<dbReference type="EMBL" id="JAUSVO010000003">
    <property type="protein sequence ID" value="MDQ0437947.1"/>
    <property type="molecule type" value="Genomic_DNA"/>
</dbReference>
<sequence length="295" mass="31769">MDLSALRIRFQVRQGDLQTPNWAEITVTNPSPNTIAKAKKEYTKVALQAGYAENFGTIFEGEVRQIRSGRENPTDTYLTILATDGGKAHNYAVVNKTLAAGNTFRQQVDACLEPMKAMGVKVGYIADLGSAKMPRGTVLFGMARDCLRNIAQSTNTSWSIQNGTFQMIKNGSYAPGDAIVVNSRTGMIGLPTQTIDGIEVMMLLNPMVQPGRRIKIDQASIQQAALSPAYTAEVANSMIPSTADDGVYRVLVVDHAGDTRGNPYYTTVICIRADGQGVAPIGLASRGIVLDPSDH</sequence>
<protein>
    <recommendedName>
        <fullName evidence="3">Bacteriophage protein</fullName>
    </recommendedName>
</protein>
<keyword evidence="2" id="KW-1185">Reference proteome</keyword>
<dbReference type="Proteomes" id="UP001241603">
    <property type="component" value="Unassembled WGS sequence"/>
</dbReference>
<reference evidence="1 2" key="1">
    <citation type="submission" date="2023-07" db="EMBL/GenBank/DDBJ databases">
        <title>Genomic Encyclopedia of Type Strains, Phase IV (KMG-IV): sequencing the most valuable type-strain genomes for metagenomic binning, comparative biology and taxonomic classification.</title>
        <authorList>
            <person name="Goeker M."/>
        </authorList>
    </citation>
    <scope>NUCLEOTIDE SEQUENCE [LARGE SCALE GENOMIC DNA]</scope>
    <source>
        <strain evidence="1 2">B6-8</strain>
    </source>
</reference>
<evidence type="ECO:0000313" key="1">
    <source>
        <dbReference type="EMBL" id="MDQ0437947.1"/>
    </source>
</evidence>